<accession>A0A1H0WPD1</accession>
<dbReference type="Proteomes" id="UP000199317">
    <property type="component" value="Unassembled WGS sequence"/>
</dbReference>
<feature type="compositionally biased region" description="Low complexity" evidence="1">
    <location>
        <begin position="226"/>
        <end position="268"/>
    </location>
</feature>
<gene>
    <name evidence="3" type="ORF">SAMN04489708_1464</name>
</gene>
<dbReference type="EMBL" id="FNJL01000046">
    <property type="protein sequence ID" value="SDP92554.1"/>
    <property type="molecule type" value="Genomic_DNA"/>
</dbReference>
<name>A0A1H0WPD1_9BURK</name>
<feature type="region of interest" description="Disordered" evidence="1">
    <location>
        <begin position="226"/>
        <end position="274"/>
    </location>
</feature>
<organism evidence="3 4">
    <name type="scientific">Paracidovorax cattleyae</name>
    <dbReference type="NCBI Taxonomy" id="80868"/>
    <lineage>
        <taxon>Bacteria</taxon>
        <taxon>Pseudomonadati</taxon>
        <taxon>Pseudomonadota</taxon>
        <taxon>Betaproteobacteria</taxon>
        <taxon>Burkholderiales</taxon>
        <taxon>Comamonadaceae</taxon>
        <taxon>Paracidovorax</taxon>
    </lineage>
</organism>
<evidence type="ECO:0000313" key="4">
    <source>
        <dbReference type="Proteomes" id="UP000199317"/>
    </source>
</evidence>
<dbReference type="OrthoDB" id="8901685at2"/>
<feature type="transmembrane region" description="Helical" evidence="2">
    <location>
        <begin position="7"/>
        <end position="25"/>
    </location>
</feature>
<feature type="transmembrane region" description="Helical" evidence="2">
    <location>
        <begin position="115"/>
        <end position="139"/>
    </location>
</feature>
<evidence type="ECO:0000256" key="1">
    <source>
        <dbReference type="SAM" id="MobiDB-lite"/>
    </source>
</evidence>
<reference evidence="4" key="1">
    <citation type="submission" date="2016-10" db="EMBL/GenBank/DDBJ databases">
        <authorList>
            <person name="Varghese N."/>
            <person name="Submissions S."/>
        </authorList>
    </citation>
    <scope>NUCLEOTIDE SEQUENCE [LARGE SCALE GENOMIC DNA]</scope>
    <source>
        <strain evidence="4">DSM 17101</strain>
    </source>
</reference>
<feature type="transmembrane region" description="Helical" evidence="2">
    <location>
        <begin position="159"/>
        <end position="181"/>
    </location>
</feature>
<dbReference type="NCBIfam" id="NF041730">
    <property type="entry name" value="XrtH_assoc"/>
    <property type="match status" value="1"/>
</dbReference>
<dbReference type="RefSeq" id="WP_092839875.1">
    <property type="nucleotide sequence ID" value="NZ_CP028290.1"/>
</dbReference>
<protein>
    <submittedName>
        <fullName evidence="3">Uncharacterized protein</fullName>
    </submittedName>
</protein>
<evidence type="ECO:0000256" key="2">
    <source>
        <dbReference type="SAM" id="Phobius"/>
    </source>
</evidence>
<keyword evidence="2" id="KW-0472">Membrane</keyword>
<dbReference type="AlphaFoldDB" id="A0A1H0WPD1"/>
<keyword evidence="4" id="KW-1185">Reference proteome</keyword>
<sequence>MRRAASLKAFVIGLFIGVVVLTLAWTRVSPWTSYPAGMVAGVALERTAPGWVREARLAPGRLEVDTSVAIATSQTGNQPVEISLESDPGRYAYGLPIFLALLLAARGPGRTVRALAGYALLLPLQAFSLCMQLLMQLLLTAQFDVRALRVAQWQMEALVYGYQLGSLVVPTLAPILVWLWLDRAFVNEVVIGAWKRSLSGRATVPAPAPAEVPMAPDAAEGLAGTGTAVAAPAASDPDADTPVGVVPVPPERSVGGVPVSSSASAGLPPRRPLR</sequence>
<feature type="transmembrane region" description="Helical" evidence="2">
    <location>
        <begin position="91"/>
        <end position="108"/>
    </location>
</feature>
<keyword evidence="2" id="KW-0812">Transmembrane</keyword>
<proteinExistence type="predicted"/>
<evidence type="ECO:0000313" key="3">
    <source>
        <dbReference type="EMBL" id="SDP92554.1"/>
    </source>
</evidence>
<dbReference type="InterPro" id="IPR049823">
    <property type="entry name" value="XrtH_assoc"/>
</dbReference>
<keyword evidence="2" id="KW-1133">Transmembrane helix</keyword>